<organism evidence="2">
    <name type="scientific">Arsenophonus endosymbiont of Trialeurodes vaporariorum</name>
    <dbReference type="NCBI Taxonomy" id="235567"/>
    <lineage>
        <taxon>Bacteria</taxon>
        <taxon>Pseudomonadati</taxon>
        <taxon>Pseudomonadota</taxon>
        <taxon>Gammaproteobacteria</taxon>
        <taxon>Enterobacterales</taxon>
        <taxon>Morganellaceae</taxon>
        <taxon>Arsenophonus</taxon>
    </lineage>
</organism>
<dbReference type="EMBL" id="UFQR01000005">
    <property type="protein sequence ID" value="SSW95488.1"/>
    <property type="molecule type" value="Genomic_DNA"/>
</dbReference>
<dbReference type="PROSITE" id="PS50283">
    <property type="entry name" value="NA_SOLUT_SYMP_3"/>
    <property type="match status" value="1"/>
</dbReference>
<dbReference type="GO" id="GO:0016020">
    <property type="term" value="C:membrane"/>
    <property type="evidence" value="ECO:0007669"/>
    <property type="project" value="InterPro"/>
</dbReference>
<dbReference type="InterPro" id="IPR001734">
    <property type="entry name" value="Na/solute_symporter"/>
</dbReference>
<evidence type="ECO:0000313" key="2">
    <source>
        <dbReference type="EMBL" id="SSW95488.1"/>
    </source>
</evidence>
<keyword evidence="1" id="KW-1133">Transmembrane helix</keyword>
<keyword evidence="1" id="KW-0812">Transmembrane</keyword>
<name>A0A3B0M5U7_9GAMM</name>
<dbReference type="GO" id="GO:0022857">
    <property type="term" value="F:transmembrane transporter activity"/>
    <property type="evidence" value="ECO:0007669"/>
    <property type="project" value="InterPro"/>
</dbReference>
<dbReference type="AlphaFoldDB" id="A0A3B0M5U7"/>
<keyword evidence="1" id="KW-0472">Membrane</keyword>
<sequence>MTLSYPMIIMFVIYIFVMLLIGFWAYRSTTSFDDYILGEGRLGGVVTALSAGASDISG</sequence>
<accession>A0A3B0M5U7</accession>
<evidence type="ECO:0000256" key="1">
    <source>
        <dbReference type="SAM" id="Phobius"/>
    </source>
</evidence>
<reference evidence="2" key="1">
    <citation type="submission" date="2018-04" db="EMBL/GenBank/DDBJ databases">
        <authorList>
            <person name="Go L.Y."/>
            <person name="Mitchell J.A."/>
        </authorList>
    </citation>
    <scope>NUCLEOTIDE SEQUENCE</scope>
    <source>
        <strain evidence="2">ARTV</strain>
    </source>
</reference>
<protein>
    <submittedName>
        <fullName evidence="2">Sodium/proline symporter</fullName>
    </submittedName>
</protein>
<gene>
    <name evidence="2" type="primary">putP_2</name>
    <name evidence="2" type="ORF">ARTV_1432</name>
</gene>
<feature type="transmembrane region" description="Helical" evidence="1">
    <location>
        <begin position="6"/>
        <end position="26"/>
    </location>
</feature>
<proteinExistence type="predicted"/>